<dbReference type="AlphaFoldDB" id="A0A8J5TB64"/>
<evidence type="ECO:0000313" key="3">
    <source>
        <dbReference type="Proteomes" id="UP000729402"/>
    </source>
</evidence>
<feature type="region of interest" description="Disordered" evidence="1">
    <location>
        <begin position="48"/>
        <end position="67"/>
    </location>
</feature>
<evidence type="ECO:0000313" key="2">
    <source>
        <dbReference type="EMBL" id="KAG8079030.1"/>
    </source>
</evidence>
<gene>
    <name evidence="2" type="ORF">GUJ93_ZPchr0007g5386</name>
</gene>
<keyword evidence="3" id="KW-1185">Reference proteome</keyword>
<dbReference type="EMBL" id="JAAALK010000282">
    <property type="protein sequence ID" value="KAG8079030.1"/>
    <property type="molecule type" value="Genomic_DNA"/>
</dbReference>
<accession>A0A8J5TB64</accession>
<reference evidence="2" key="2">
    <citation type="submission" date="2021-02" db="EMBL/GenBank/DDBJ databases">
        <authorList>
            <person name="Kimball J.A."/>
            <person name="Haas M.W."/>
            <person name="Macchietto M."/>
            <person name="Kono T."/>
            <person name="Duquette J."/>
            <person name="Shao M."/>
        </authorList>
    </citation>
    <scope>NUCLEOTIDE SEQUENCE</scope>
    <source>
        <tissue evidence="2">Fresh leaf tissue</tissue>
    </source>
</reference>
<dbReference type="Proteomes" id="UP000729402">
    <property type="component" value="Unassembled WGS sequence"/>
</dbReference>
<reference evidence="2" key="1">
    <citation type="journal article" date="2021" name="bioRxiv">
        <title>Whole Genome Assembly and Annotation of Northern Wild Rice, Zizania palustris L., Supports a Whole Genome Duplication in the Zizania Genus.</title>
        <authorList>
            <person name="Haas M."/>
            <person name="Kono T."/>
            <person name="Macchietto M."/>
            <person name="Millas R."/>
            <person name="McGilp L."/>
            <person name="Shao M."/>
            <person name="Duquette J."/>
            <person name="Hirsch C.N."/>
            <person name="Kimball J."/>
        </authorList>
    </citation>
    <scope>NUCLEOTIDE SEQUENCE</scope>
    <source>
        <tissue evidence="2">Fresh leaf tissue</tissue>
    </source>
</reference>
<evidence type="ECO:0000256" key="1">
    <source>
        <dbReference type="SAM" id="MobiDB-lite"/>
    </source>
</evidence>
<sequence length="90" mass="9936">MDVHLEKVLLPAGTLDSTSDNCGCLSALAKHEDVQACMKPEVWFSPIRASRETTSSPQNKKKKPKMACRQADSSSVCFSVTYRFRNSVAN</sequence>
<proteinExistence type="predicted"/>
<comment type="caution">
    <text evidence="2">The sequence shown here is derived from an EMBL/GenBank/DDBJ whole genome shotgun (WGS) entry which is preliminary data.</text>
</comment>
<protein>
    <submittedName>
        <fullName evidence="2">Uncharacterized protein</fullName>
    </submittedName>
</protein>
<organism evidence="2 3">
    <name type="scientific">Zizania palustris</name>
    <name type="common">Northern wild rice</name>
    <dbReference type="NCBI Taxonomy" id="103762"/>
    <lineage>
        <taxon>Eukaryota</taxon>
        <taxon>Viridiplantae</taxon>
        <taxon>Streptophyta</taxon>
        <taxon>Embryophyta</taxon>
        <taxon>Tracheophyta</taxon>
        <taxon>Spermatophyta</taxon>
        <taxon>Magnoliopsida</taxon>
        <taxon>Liliopsida</taxon>
        <taxon>Poales</taxon>
        <taxon>Poaceae</taxon>
        <taxon>BOP clade</taxon>
        <taxon>Oryzoideae</taxon>
        <taxon>Oryzeae</taxon>
        <taxon>Zizaniinae</taxon>
        <taxon>Zizania</taxon>
    </lineage>
</organism>
<name>A0A8J5TB64_ZIZPA</name>